<keyword evidence="7" id="KW-0539">Nucleus</keyword>
<accession>A0AAN9LP37</accession>
<dbReference type="SMART" id="SM00355">
    <property type="entry name" value="ZnF_C2H2"/>
    <property type="match status" value="1"/>
</dbReference>
<keyword evidence="11" id="KW-1185">Reference proteome</keyword>
<dbReference type="PANTHER" id="PTHR45801">
    <property type="entry name" value="OS07G0101800 PROTEIN"/>
    <property type="match status" value="1"/>
</dbReference>
<dbReference type="InterPro" id="IPR013087">
    <property type="entry name" value="Znf_C2H2_type"/>
</dbReference>
<feature type="domain" description="C2H2-type" evidence="9">
    <location>
        <begin position="52"/>
        <end position="79"/>
    </location>
</feature>
<gene>
    <name evidence="10" type="ORF">VNO77_20371</name>
</gene>
<evidence type="ECO:0000256" key="7">
    <source>
        <dbReference type="ARBA" id="ARBA00023242"/>
    </source>
</evidence>
<reference evidence="10 11" key="1">
    <citation type="submission" date="2024-01" db="EMBL/GenBank/DDBJ databases">
        <title>The genomes of 5 underutilized Papilionoideae crops provide insights into root nodulation and disease resistanc.</title>
        <authorList>
            <person name="Jiang F."/>
        </authorList>
    </citation>
    <scope>NUCLEOTIDE SEQUENCE [LARGE SCALE GENOMIC DNA]</scope>
    <source>
        <strain evidence="10">LVBAO_FW01</strain>
        <tissue evidence="10">Leaves</tissue>
    </source>
</reference>
<dbReference type="InterPro" id="IPR052426">
    <property type="entry name" value="Plant_dev_regulator"/>
</dbReference>
<proteinExistence type="predicted"/>
<keyword evidence="5" id="KW-0805">Transcription regulation</keyword>
<evidence type="ECO:0000256" key="5">
    <source>
        <dbReference type="ARBA" id="ARBA00023015"/>
    </source>
</evidence>
<dbReference type="EMBL" id="JAYMYQ010000004">
    <property type="protein sequence ID" value="KAK7339690.1"/>
    <property type="molecule type" value="Genomic_DNA"/>
</dbReference>
<keyword evidence="4" id="KW-0862">Zinc</keyword>
<dbReference type="AlphaFoldDB" id="A0AAN9LP37"/>
<dbReference type="Proteomes" id="UP001367508">
    <property type="component" value="Unassembled WGS sequence"/>
</dbReference>
<keyword evidence="3 8" id="KW-0863">Zinc-finger</keyword>
<evidence type="ECO:0000256" key="6">
    <source>
        <dbReference type="ARBA" id="ARBA00023163"/>
    </source>
</evidence>
<name>A0AAN9LP37_CANGL</name>
<dbReference type="GO" id="GO:0008270">
    <property type="term" value="F:zinc ion binding"/>
    <property type="evidence" value="ECO:0007669"/>
    <property type="project" value="UniProtKB-KW"/>
</dbReference>
<comment type="caution">
    <text evidence="10">The sequence shown here is derived from an EMBL/GenBank/DDBJ whole genome shotgun (WGS) entry which is preliminary data.</text>
</comment>
<evidence type="ECO:0000256" key="3">
    <source>
        <dbReference type="ARBA" id="ARBA00022771"/>
    </source>
</evidence>
<keyword evidence="6" id="KW-0804">Transcription</keyword>
<dbReference type="InterPro" id="IPR036236">
    <property type="entry name" value="Znf_C2H2_sf"/>
</dbReference>
<keyword evidence="2" id="KW-0479">Metal-binding</keyword>
<evidence type="ECO:0000256" key="4">
    <source>
        <dbReference type="ARBA" id="ARBA00022833"/>
    </source>
</evidence>
<dbReference type="PROSITE" id="PS50157">
    <property type="entry name" value="ZINC_FINGER_C2H2_2"/>
    <property type="match status" value="1"/>
</dbReference>
<dbReference type="PANTHER" id="PTHR45801:SF5">
    <property type="entry name" value="OS05G0286100 PROTEIN"/>
    <property type="match status" value="1"/>
</dbReference>
<evidence type="ECO:0000256" key="8">
    <source>
        <dbReference type="PROSITE-ProRule" id="PRU00042"/>
    </source>
</evidence>
<protein>
    <recommendedName>
        <fullName evidence="9">C2H2-type domain-containing protein</fullName>
    </recommendedName>
</protein>
<evidence type="ECO:0000256" key="2">
    <source>
        <dbReference type="ARBA" id="ARBA00022723"/>
    </source>
</evidence>
<organism evidence="10 11">
    <name type="scientific">Canavalia gladiata</name>
    <name type="common">Sword bean</name>
    <name type="synonym">Dolichos gladiatus</name>
    <dbReference type="NCBI Taxonomy" id="3824"/>
    <lineage>
        <taxon>Eukaryota</taxon>
        <taxon>Viridiplantae</taxon>
        <taxon>Streptophyta</taxon>
        <taxon>Embryophyta</taxon>
        <taxon>Tracheophyta</taxon>
        <taxon>Spermatophyta</taxon>
        <taxon>Magnoliopsida</taxon>
        <taxon>eudicotyledons</taxon>
        <taxon>Gunneridae</taxon>
        <taxon>Pentapetalae</taxon>
        <taxon>rosids</taxon>
        <taxon>fabids</taxon>
        <taxon>Fabales</taxon>
        <taxon>Fabaceae</taxon>
        <taxon>Papilionoideae</taxon>
        <taxon>50 kb inversion clade</taxon>
        <taxon>NPAAA clade</taxon>
        <taxon>indigoferoid/millettioid clade</taxon>
        <taxon>Phaseoleae</taxon>
        <taxon>Canavalia</taxon>
    </lineage>
</organism>
<dbReference type="PROSITE" id="PS00028">
    <property type="entry name" value="ZINC_FINGER_C2H2_1"/>
    <property type="match status" value="1"/>
</dbReference>
<dbReference type="SUPFAM" id="SSF57667">
    <property type="entry name" value="beta-beta-alpha zinc fingers"/>
    <property type="match status" value="1"/>
</dbReference>
<comment type="subcellular location">
    <subcellularLocation>
        <location evidence="1">Nucleus</location>
    </subcellularLocation>
</comment>
<dbReference type="Pfam" id="PF13912">
    <property type="entry name" value="zf-C2H2_6"/>
    <property type="match status" value="1"/>
</dbReference>
<evidence type="ECO:0000259" key="9">
    <source>
        <dbReference type="PROSITE" id="PS50157"/>
    </source>
</evidence>
<dbReference type="Gene3D" id="3.30.160.60">
    <property type="entry name" value="Classic Zinc Finger"/>
    <property type="match status" value="1"/>
</dbReference>
<evidence type="ECO:0000313" key="11">
    <source>
        <dbReference type="Proteomes" id="UP001367508"/>
    </source>
</evidence>
<evidence type="ECO:0000256" key="1">
    <source>
        <dbReference type="ARBA" id="ARBA00004123"/>
    </source>
</evidence>
<sequence>MEQGQGWMWTKRKHFPDSPTNYPSTYDDYSWEEQAFAKDASASGCIWPPRSYSCSFCKREFRSAQALGGHMNVHRRDRARLKQPCSPQNETQSHHELEKITHPHNPVQNNSFTSLGYIYHPSSLSGLAHSHNTNPNSDPYSLVLTSSPSKVFATSSVHRNSKGKTLIPLYNNSSIFEGCHESSPVLSSKSWSNSTEECRFYSNYKFDHEAGVDKNLKGVDSGCRSEGDNDKTDMAVSLNLFVQIETKETNTSFKKRKGDASSIQFFPKSCSVDRNHMQSQKFEFSPSSLQELDLELRLGCKPKV</sequence>
<evidence type="ECO:0000313" key="10">
    <source>
        <dbReference type="EMBL" id="KAK7339690.1"/>
    </source>
</evidence>
<dbReference type="GO" id="GO:0005634">
    <property type="term" value="C:nucleus"/>
    <property type="evidence" value="ECO:0007669"/>
    <property type="project" value="UniProtKB-SubCell"/>
</dbReference>